<gene>
    <name evidence="1" type="ORF">C7S20_14160</name>
</gene>
<evidence type="ECO:0000313" key="1">
    <source>
        <dbReference type="EMBL" id="AVR46315.1"/>
    </source>
</evidence>
<reference evidence="2" key="1">
    <citation type="submission" date="2018-03" db="EMBL/GenBank/DDBJ databases">
        <title>Gramella fulva sp. nov., isolated from a dry surface of tidal flat.</title>
        <authorList>
            <person name="Hwang S.H."/>
            <person name="Hwang W.M."/>
            <person name="Kang K."/>
            <person name="Ahn T.-Y."/>
        </authorList>
    </citation>
    <scope>NUCLEOTIDE SEQUENCE [LARGE SCALE GENOMIC DNA]</scope>
    <source>
        <strain evidence="2">SH35</strain>
    </source>
</reference>
<evidence type="ECO:0000313" key="2">
    <source>
        <dbReference type="Proteomes" id="UP000241507"/>
    </source>
</evidence>
<dbReference type="OrthoDB" id="1432234at2"/>
<dbReference type="AlphaFoldDB" id="A0A2R3Z7V0"/>
<dbReference type="EMBL" id="CP028136">
    <property type="protein sequence ID" value="AVR46315.1"/>
    <property type="molecule type" value="Genomic_DNA"/>
</dbReference>
<dbReference type="KEGG" id="grs:C7S20_14160"/>
<dbReference type="Proteomes" id="UP000241507">
    <property type="component" value="Chromosome"/>
</dbReference>
<name>A0A2R3Z7V0_9FLAO</name>
<sequence>MKKLIILVWILGFVSVSYSQKVIQLQEAKVTYEPSAKVLYEKYDNGNVVLKLQEAYVQQFRNDPVKFLINNFDMQAYLNEYNSMNNNLDVTIKSKSGYLKANYNKYGELVQTSQKFKNVLLPREIWNDVFASHRGWTMTKNVYTARGKGSAIDAQSYIITMKNGKMQKKLKINPVKKTSIVAVR</sequence>
<keyword evidence="2" id="KW-1185">Reference proteome</keyword>
<protein>
    <submittedName>
        <fullName evidence="1">Uncharacterized protein</fullName>
    </submittedName>
</protein>
<organism evidence="1 2">
    <name type="scientific">Christiangramia fulva</name>
    <dbReference type="NCBI Taxonomy" id="2126553"/>
    <lineage>
        <taxon>Bacteria</taxon>
        <taxon>Pseudomonadati</taxon>
        <taxon>Bacteroidota</taxon>
        <taxon>Flavobacteriia</taxon>
        <taxon>Flavobacteriales</taxon>
        <taxon>Flavobacteriaceae</taxon>
        <taxon>Christiangramia</taxon>
    </lineage>
</organism>
<dbReference type="RefSeq" id="WP_107013089.1">
    <property type="nucleotide sequence ID" value="NZ_CP028136.1"/>
</dbReference>
<proteinExistence type="predicted"/>
<accession>A0A2R3Z7V0</accession>